<name>A0AAE0LAE3_9CHLO</name>
<proteinExistence type="predicted"/>
<protein>
    <submittedName>
        <fullName evidence="1">Uncharacterized protein</fullName>
    </submittedName>
</protein>
<evidence type="ECO:0000313" key="1">
    <source>
        <dbReference type="EMBL" id="KAK3277580.1"/>
    </source>
</evidence>
<evidence type="ECO:0000313" key="2">
    <source>
        <dbReference type="Proteomes" id="UP001190700"/>
    </source>
</evidence>
<dbReference type="EMBL" id="LGRX02006035">
    <property type="protein sequence ID" value="KAK3277580.1"/>
    <property type="molecule type" value="Genomic_DNA"/>
</dbReference>
<keyword evidence="2" id="KW-1185">Reference proteome</keyword>
<comment type="caution">
    <text evidence="1">The sequence shown here is derived from an EMBL/GenBank/DDBJ whole genome shotgun (WGS) entry which is preliminary data.</text>
</comment>
<dbReference type="Proteomes" id="UP001190700">
    <property type="component" value="Unassembled WGS sequence"/>
</dbReference>
<organism evidence="1 2">
    <name type="scientific">Cymbomonas tetramitiformis</name>
    <dbReference type="NCBI Taxonomy" id="36881"/>
    <lineage>
        <taxon>Eukaryota</taxon>
        <taxon>Viridiplantae</taxon>
        <taxon>Chlorophyta</taxon>
        <taxon>Pyramimonadophyceae</taxon>
        <taxon>Pyramimonadales</taxon>
        <taxon>Pyramimonadaceae</taxon>
        <taxon>Cymbomonas</taxon>
    </lineage>
</organism>
<sequence length="128" mass="15057">MHRFVRRYPEGTDGTRYAAVLAARAGSTETLRWMLTGKYDHLFHHAFPEFCLLDEAARCMQFETLRYLLETGAPGVRCRESRENVLQTLKETYDRKDLDSVLCSVKGYLARYEIEYETFNDIPKSEYR</sequence>
<accession>A0AAE0LAE3</accession>
<reference evidence="1 2" key="1">
    <citation type="journal article" date="2015" name="Genome Biol. Evol.">
        <title>Comparative Genomics of a Bacterivorous Green Alga Reveals Evolutionary Causalities and Consequences of Phago-Mixotrophic Mode of Nutrition.</title>
        <authorList>
            <person name="Burns J.A."/>
            <person name="Paasch A."/>
            <person name="Narechania A."/>
            <person name="Kim E."/>
        </authorList>
    </citation>
    <scope>NUCLEOTIDE SEQUENCE [LARGE SCALE GENOMIC DNA]</scope>
    <source>
        <strain evidence="1 2">PLY_AMNH</strain>
    </source>
</reference>
<dbReference type="AlphaFoldDB" id="A0AAE0LAE3"/>
<gene>
    <name evidence="1" type="ORF">CYMTET_14421</name>
</gene>